<keyword evidence="3" id="KW-1185">Reference proteome</keyword>
<sequence>MEIRKGKKEDIKRIISIIKSATSDMESENIMQWDDLYPNEEVITNDIIEENLFVYEEDGIIKGIITLNEFQDIEYKEINWQYTKGKSLVIHRVCIDPRYKGNGIATSFLKYAELLGKEKGYESIRLDTFTLNKYSCRLYAKNGYEKRGIITFRKGEFFCFEKVII</sequence>
<feature type="domain" description="N-acetyltransferase" evidence="1">
    <location>
        <begin position="1"/>
        <end position="165"/>
    </location>
</feature>
<dbReference type="PROSITE" id="PS51186">
    <property type="entry name" value="GNAT"/>
    <property type="match status" value="1"/>
</dbReference>
<dbReference type="CDD" id="cd04301">
    <property type="entry name" value="NAT_SF"/>
    <property type="match status" value="1"/>
</dbReference>
<dbReference type="Proteomes" id="UP000627781">
    <property type="component" value="Unassembled WGS sequence"/>
</dbReference>
<dbReference type="Gene3D" id="3.40.630.30">
    <property type="match status" value="1"/>
</dbReference>
<dbReference type="EMBL" id="JACSRA010000050">
    <property type="protein sequence ID" value="MBD7913426.1"/>
    <property type="molecule type" value="Genomic_DNA"/>
</dbReference>
<proteinExistence type="predicted"/>
<reference evidence="2 3" key="1">
    <citation type="submission" date="2020-08" db="EMBL/GenBank/DDBJ databases">
        <title>A Genomic Blueprint of the Chicken Gut Microbiome.</title>
        <authorList>
            <person name="Gilroy R."/>
            <person name="Ravi A."/>
            <person name="Getino M."/>
            <person name="Pursley I."/>
            <person name="Horton D.L."/>
            <person name="Alikhan N.-F."/>
            <person name="Baker D."/>
            <person name="Gharbi K."/>
            <person name="Hall N."/>
            <person name="Watson M."/>
            <person name="Adriaenssens E.M."/>
            <person name="Foster-Nyarko E."/>
            <person name="Jarju S."/>
            <person name="Secka A."/>
            <person name="Antonio M."/>
            <person name="Oren A."/>
            <person name="Chaudhuri R."/>
            <person name="La Ragione R.M."/>
            <person name="Hildebrand F."/>
            <person name="Pallen M.J."/>
        </authorList>
    </citation>
    <scope>NUCLEOTIDE SEQUENCE [LARGE SCALE GENOMIC DNA]</scope>
    <source>
        <strain evidence="2 3">Sa3CVN1</strain>
    </source>
</reference>
<dbReference type="SUPFAM" id="SSF55729">
    <property type="entry name" value="Acyl-CoA N-acyltransferases (Nat)"/>
    <property type="match status" value="1"/>
</dbReference>
<evidence type="ECO:0000259" key="1">
    <source>
        <dbReference type="PROSITE" id="PS51186"/>
    </source>
</evidence>
<comment type="caution">
    <text evidence="2">The sequence shown here is derived from an EMBL/GenBank/DDBJ whole genome shotgun (WGS) entry which is preliminary data.</text>
</comment>
<gene>
    <name evidence="2" type="ORF">H9661_18905</name>
</gene>
<evidence type="ECO:0000313" key="3">
    <source>
        <dbReference type="Proteomes" id="UP000627781"/>
    </source>
</evidence>
<dbReference type="RefSeq" id="WP_143318134.1">
    <property type="nucleotide sequence ID" value="NZ_JACSRA010000050.1"/>
</dbReference>
<protein>
    <submittedName>
        <fullName evidence="2">GNAT family N-acetyltransferase</fullName>
    </submittedName>
</protein>
<dbReference type="Pfam" id="PF00583">
    <property type="entry name" value="Acetyltransf_1"/>
    <property type="match status" value="1"/>
</dbReference>
<name>A0ABR8PZ31_9CLOT</name>
<evidence type="ECO:0000313" key="2">
    <source>
        <dbReference type="EMBL" id="MBD7913426.1"/>
    </source>
</evidence>
<organism evidence="2 3">
    <name type="scientific">Clostridium cibarium</name>
    <dbReference type="NCBI Taxonomy" id="2762247"/>
    <lineage>
        <taxon>Bacteria</taxon>
        <taxon>Bacillati</taxon>
        <taxon>Bacillota</taxon>
        <taxon>Clostridia</taxon>
        <taxon>Eubacteriales</taxon>
        <taxon>Clostridiaceae</taxon>
        <taxon>Clostridium</taxon>
    </lineage>
</organism>
<dbReference type="InterPro" id="IPR016181">
    <property type="entry name" value="Acyl_CoA_acyltransferase"/>
</dbReference>
<accession>A0ABR8PZ31</accession>
<dbReference type="InterPro" id="IPR000182">
    <property type="entry name" value="GNAT_dom"/>
</dbReference>